<dbReference type="InterPro" id="IPR003660">
    <property type="entry name" value="HAMP_dom"/>
</dbReference>
<dbReference type="Pfam" id="PF02518">
    <property type="entry name" value="HATPase_c"/>
    <property type="match status" value="1"/>
</dbReference>
<sequence length="441" mass="48207">MALTYAVLSMVAVFLAGTATTQLLKWHLARHRDREIHAVYRVLASTYIDGGTANLVSTLNAYIQQTLEHSWLFIAIGPGGKVFGGNVHALSLEIPQGWSTADGAQLGLSTGMRYRLYSGTVHGKLRLVVGMKFQQLGYLGRLVQTNFEWAFFATMLFAIIGGSLIAQRMQRRFDAVRKTMDQVAQGELTMRVPLTGHNDDIERLSGDLNSALDRLAASVEAMQQVSSDIAHDLKTPLGRLQMSVAEAIRKQADSLSVSEELESVALEVDQINRTFDALLRIAQIEGGARKASFKPVDVTEMITTLDEIYREVAREAGHTFSVAAPPDGTINILGDRELLIQMFANLIENSITHCPHGSTIRCSAAVYSDAVWITVTDNGPGIPESEHAHVLRRFYRLEKSRTSSGTGLGLSLVKAVADLHGAQLRLDAAHPGLMVTVIFAR</sequence>
<name>A0A1P8UKN3_9GAMM</name>
<dbReference type="SUPFAM" id="SSF47384">
    <property type="entry name" value="Homodimeric domain of signal transducing histidine kinase"/>
    <property type="match status" value="1"/>
</dbReference>
<keyword evidence="5" id="KW-0808">Transferase</keyword>
<comment type="subcellular location">
    <subcellularLocation>
        <location evidence="2">Membrane</location>
    </subcellularLocation>
</comment>
<dbReference type="SMART" id="SM00304">
    <property type="entry name" value="HAMP"/>
    <property type="match status" value="1"/>
</dbReference>
<dbReference type="InterPro" id="IPR003594">
    <property type="entry name" value="HATPase_dom"/>
</dbReference>
<dbReference type="PROSITE" id="PS50885">
    <property type="entry name" value="HAMP"/>
    <property type="match status" value="1"/>
</dbReference>
<evidence type="ECO:0000256" key="3">
    <source>
        <dbReference type="ARBA" id="ARBA00012438"/>
    </source>
</evidence>
<dbReference type="SMART" id="SM00387">
    <property type="entry name" value="HATPase_c"/>
    <property type="match status" value="1"/>
</dbReference>
<evidence type="ECO:0000256" key="8">
    <source>
        <dbReference type="ARBA" id="ARBA00022989"/>
    </source>
</evidence>
<protein>
    <recommendedName>
        <fullName evidence="3">histidine kinase</fullName>
        <ecNumber evidence="3">2.7.13.3</ecNumber>
    </recommendedName>
</protein>
<evidence type="ECO:0000256" key="4">
    <source>
        <dbReference type="ARBA" id="ARBA00022553"/>
    </source>
</evidence>
<dbReference type="SUPFAM" id="SSF55874">
    <property type="entry name" value="ATPase domain of HSP90 chaperone/DNA topoisomerase II/histidine kinase"/>
    <property type="match status" value="1"/>
</dbReference>
<proteinExistence type="predicted"/>
<dbReference type="Pfam" id="PF00672">
    <property type="entry name" value="HAMP"/>
    <property type="match status" value="1"/>
</dbReference>
<evidence type="ECO:0000256" key="6">
    <source>
        <dbReference type="ARBA" id="ARBA00022692"/>
    </source>
</evidence>
<evidence type="ECO:0000256" key="9">
    <source>
        <dbReference type="ARBA" id="ARBA00023012"/>
    </source>
</evidence>
<dbReference type="GO" id="GO:0005886">
    <property type="term" value="C:plasma membrane"/>
    <property type="evidence" value="ECO:0007669"/>
    <property type="project" value="TreeGrafter"/>
</dbReference>
<dbReference type="InterPro" id="IPR036890">
    <property type="entry name" value="HATPase_C_sf"/>
</dbReference>
<feature type="domain" description="Histidine kinase" evidence="12">
    <location>
        <begin position="228"/>
        <end position="441"/>
    </location>
</feature>
<organism evidence="14 15">
    <name type="scientific">Acidihalobacter ferrooxydans</name>
    <dbReference type="NCBI Taxonomy" id="1765967"/>
    <lineage>
        <taxon>Bacteria</taxon>
        <taxon>Pseudomonadati</taxon>
        <taxon>Pseudomonadota</taxon>
        <taxon>Gammaproteobacteria</taxon>
        <taxon>Chromatiales</taxon>
        <taxon>Ectothiorhodospiraceae</taxon>
        <taxon>Acidihalobacter</taxon>
    </lineage>
</organism>
<evidence type="ECO:0000256" key="1">
    <source>
        <dbReference type="ARBA" id="ARBA00000085"/>
    </source>
</evidence>
<evidence type="ECO:0000256" key="5">
    <source>
        <dbReference type="ARBA" id="ARBA00022679"/>
    </source>
</evidence>
<dbReference type="SUPFAM" id="SSF158472">
    <property type="entry name" value="HAMP domain-like"/>
    <property type="match status" value="1"/>
</dbReference>
<dbReference type="STRING" id="1765967.BW247_15765"/>
<dbReference type="Gene3D" id="6.10.340.10">
    <property type="match status" value="1"/>
</dbReference>
<dbReference type="InterPro" id="IPR005467">
    <property type="entry name" value="His_kinase_dom"/>
</dbReference>
<keyword evidence="6 11" id="KW-0812">Transmembrane</keyword>
<keyword evidence="15" id="KW-1185">Reference proteome</keyword>
<dbReference type="Gene3D" id="1.10.287.130">
    <property type="match status" value="1"/>
</dbReference>
<dbReference type="PROSITE" id="PS50109">
    <property type="entry name" value="HIS_KIN"/>
    <property type="match status" value="1"/>
</dbReference>
<gene>
    <name evidence="14" type="ORF">BW247_15765</name>
</gene>
<dbReference type="Pfam" id="PF00512">
    <property type="entry name" value="HisKA"/>
    <property type="match status" value="1"/>
</dbReference>
<evidence type="ECO:0000259" key="12">
    <source>
        <dbReference type="PROSITE" id="PS50109"/>
    </source>
</evidence>
<dbReference type="PANTHER" id="PTHR45436">
    <property type="entry name" value="SENSOR HISTIDINE KINASE YKOH"/>
    <property type="match status" value="1"/>
</dbReference>
<reference evidence="14 15" key="1">
    <citation type="submission" date="2017-01" db="EMBL/GenBank/DDBJ databases">
        <title>Draft sequence of Acidihalobacter ferrooxidans strain DSM 14175 (strain V8).</title>
        <authorList>
            <person name="Khaleque H.N."/>
            <person name="Ramsay J.P."/>
            <person name="Murphy R.J.T."/>
            <person name="Kaksonen A.H."/>
            <person name="Boxall N.J."/>
            <person name="Watkin E.L.J."/>
        </authorList>
    </citation>
    <scope>NUCLEOTIDE SEQUENCE [LARGE SCALE GENOMIC DNA]</scope>
    <source>
        <strain evidence="14 15">V8</strain>
    </source>
</reference>
<dbReference type="CDD" id="cd00082">
    <property type="entry name" value="HisKA"/>
    <property type="match status" value="1"/>
</dbReference>
<evidence type="ECO:0000259" key="13">
    <source>
        <dbReference type="PROSITE" id="PS50885"/>
    </source>
</evidence>
<dbReference type="Gene3D" id="3.30.565.10">
    <property type="entry name" value="Histidine kinase-like ATPase, C-terminal domain"/>
    <property type="match status" value="1"/>
</dbReference>
<keyword evidence="7" id="KW-0418">Kinase</keyword>
<dbReference type="InterPro" id="IPR003661">
    <property type="entry name" value="HisK_dim/P_dom"/>
</dbReference>
<evidence type="ECO:0000256" key="10">
    <source>
        <dbReference type="ARBA" id="ARBA00023136"/>
    </source>
</evidence>
<evidence type="ECO:0000256" key="11">
    <source>
        <dbReference type="SAM" id="Phobius"/>
    </source>
</evidence>
<dbReference type="GO" id="GO:0000155">
    <property type="term" value="F:phosphorelay sensor kinase activity"/>
    <property type="evidence" value="ECO:0007669"/>
    <property type="project" value="InterPro"/>
</dbReference>
<dbReference type="SMART" id="SM00388">
    <property type="entry name" value="HisKA"/>
    <property type="match status" value="1"/>
</dbReference>
<keyword evidence="8 11" id="KW-1133">Transmembrane helix</keyword>
<evidence type="ECO:0000313" key="15">
    <source>
        <dbReference type="Proteomes" id="UP000243807"/>
    </source>
</evidence>
<dbReference type="KEGG" id="afy:BW247_15765"/>
<keyword evidence="4" id="KW-0597">Phosphoprotein</keyword>
<keyword evidence="10 11" id="KW-0472">Membrane</keyword>
<dbReference type="CDD" id="cd06225">
    <property type="entry name" value="HAMP"/>
    <property type="match status" value="1"/>
</dbReference>
<keyword evidence="9" id="KW-0902">Two-component regulatory system</keyword>
<evidence type="ECO:0000256" key="2">
    <source>
        <dbReference type="ARBA" id="ARBA00004370"/>
    </source>
</evidence>
<evidence type="ECO:0000256" key="7">
    <source>
        <dbReference type="ARBA" id="ARBA00022777"/>
    </source>
</evidence>
<evidence type="ECO:0000313" key="14">
    <source>
        <dbReference type="EMBL" id="APZ44365.1"/>
    </source>
</evidence>
<dbReference type="PRINTS" id="PR00344">
    <property type="entry name" value="BCTRLSENSOR"/>
</dbReference>
<dbReference type="EMBL" id="CP019434">
    <property type="protein sequence ID" value="APZ44365.1"/>
    <property type="molecule type" value="Genomic_DNA"/>
</dbReference>
<dbReference type="OrthoDB" id="9804645at2"/>
<feature type="transmembrane region" description="Helical" evidence="11">
    <location>
        <begin position="149"/>
        <end position="167"/>
    </location>
</feature>
<dbReference type="CDD" id="cd00075">
    <property type="entry name" value="HATPase"/>
    <property type="match status" value="1"/>
</dbReference>
<feature type="domain" description="HAMP" evidence="13">
    <location>
        <begin position="167"/>
        <end position="220"/>
    </location>
</feature>
<dbReference type="InterPro" id="IPR050428">
    <property type="entry name" value="TCS_sensor_his_kinase"/>
</dbReference>
<comment type="catalytic activity">
    <reaction evidence="1">
        <text>ATP + protein L-histidine = ADP + protein N-phospho-L-histidine.</text>
        <dbReference type="EC" id="2.7.13.3"/>
    </reaction>
</comment>
<dbReference type="InterPro" id="IPR036097">
    <property type="entry name" value="HisK_dim/P_sf"/>
</dbReference>
<dbReference type="AlphaFoldDB" id="A0A1P8UKN3"/>
<dbReference type="InterPro" id="IPR004358">
    <property type="entry name" value="Sig_transdc_His_kin-like_C"/>
</dbReference>
<accession>A0A1P8UKN3</accession>
<dbReference type="PANTHER" id="PTHR45436:SF8">
    <property type="entry name" value="HISTIDINE KINASE"/>
    <property type="match status" value="1"/>
</dbReference>
<dbReference type="Proteomes" id="UP000243807">
    <property type="component" value="Chromosome"/>
</dbReference>
<dbReference type="EC" id="2.7.13.3" evidence="3"/>